<protein>
    <submittedName>
        <fullName evidence="1">Uncharacterized protein</fullName>
    </submittedName>
</protein>
<evidence type="ECO:0000313" key="1">
    <source>
        <dbReference type="EMBL" id="TQM15659.1"/>
    </source>
</evidence>
<sequence length="95" mass="9244">MCGACGGPPPDPAGALVAGPRRRAAVARAVASVCPGLTVRAVPGAWTVATRTGRTTVCRTLAALVATAARAGETEATEVLAAVRGTAGDAVPQPP</sequence>
<proteinExistence type="predicted"/>
<dbReference type="AlphaFoldDB" id="A0A543E2H6"/>
<accession>A0A543E2H6</accession>
<keyword evidence="2" id="KW-1185">Reference proteome</keyword>
<name>A0A543E2H6_9PSEU</name>
<reference evidence="1 2" key="1">
    <citation type="submission" date="2019-06" db="EMBL/GenBank/DDBJ databases">
        <title>Sequencing the genomes of 1000 actinobacteria strains.</title>
        <authorList>
            <person name="Klenk H.-P."/>
        </authorList>
    </citation>
    <scope>NUCLEOTIDE SEQUENCE [LARGE SCALE GENOMIC DNA]</scope>
    <source>
        <strain evidence="1 2">DSM 45301</strain>
    </source>
</reference>
<dbReference type="Proteomes" id="UP000315677">
    <property type="component" value="Unassembled WGS sequence"/>
</dbReference>
<comment type="caution">
    <text evidence="1">The sequence shown here is derived from an EMBL/GenBank/DDBJ whole genome shotgun (WGS) entry which is preliminary data.</text>
</comment>
<organism evidence="1 2">
    <name type="scientific">Pseudonocardia kunmingensis</name>
    <dbReference type="NCBI Taxonomy" id="630975"/>
    <lineage>
        <taxon>Bacteria</taxon>
        <taxon>Bacillati</taxon>
        <taxon>Actinomycetota</taxon>
        <taxon>Actinomycetes</taxon>
        <taxon>Pseudonocardiales</taxon>
        <taxon>Pseudonocardiaceae</taxon>
        <taxon>Pseudonocardia</taxon>
    </lineage>
</organism>
<dbReference type="EMBL" id="VFPA01000001">
    <property type="protein sequence ID" value="TQM15659.1"/>
    <property type="molecule type" value="Genomic_DNA"/>
</dbReference>
<evidence type="ECO:0000313" key="2">
    <source>
        <dbReference type="Proteomes" id="UP000315677"/>
    </source>
</evidence>
<gene>
    <name evidence="1" type="ORF">FB558_2449</name>
</gene>